<dbReference type="AlphaFoldDB" id="A0A4S2DEP5"/>
<dbReference type="Pfam" id="PF03734">
    <property type="entry name" value="YkuD"/>
    <property type="match status" value="1"/>
</dbReference>
<dbReference type="GO" id="GO:0016740">
    <property type="term" value="F:transferase activity"/>
    <property type="evidence" value="ECO:0007669"/>
    <property type="project" value="UniProtKB-KW"/>
</dbReference>
<sequence>MFKINKGREKKFSIFKLMSIIIFIMLVGFTTNIYINSNYRETTSKFYLSFNNKDYSNAKSLLDSKLLLVSKNKLNTDLENYFTDVVNKVLIALSNSEINNSSALEVLKEVDSYNILGDSLNKLISVLESPKNTAVANTNSPEEYKPPKTNSAQNENSYLNLGILAFNSKDYSTAISYFNLVSKDTPKDYEMAQDYINDYYSNYKDYLLDSVEELVANKYYTKALEILSDYDKSKLTKDDITEIDNKINSIRQFREEYQGEDSEYTSNAILQEITPSNINTLSIASKTPYLIYLNLNKQMTYIYSGEKNNWSLLKEFSSSTGIEGEETPKGIFSVTGRGDWFYSPDYEQGGKYWVQFMGDYLFHSLPFNEDQSEIVDYTLGAPASHGCIRLEVEDSKWIYDNIDDDTKVIIN</sequence>
<protein>
    <submittedName>
        <fullName evidence="10">L,D-transpeptidase</fullName>
    </submittedName>
</protein>
<dbReference type="Gene3D" id="1.25.40.10">
    <property type="entry name" value="Tetratricopeptide repeat domain"/>
    <property type="match status" value="1"/>
</dbReference>
<dbReference type="InterPro" id="IPR019734">
    <property type="entry name" value="TPR_rpt"/>
</dbReference>
<dbReference type="EMBL" id="SRYR01000013">
    <property type="protein sequence ID" value="TGY40446.1"/>
    <property type="molecule type" value="Genomic_DNA"/>
</dbReference>
<evidence type="ECO:0000313" key="10">
    <source>
        <dbReference type="EMBL" id="TGY40446.1"/>
    </source>
</evidence>
<feature type="transmembrane region" description="Helical" evidence="8">
    <location>
        <begin position="12"/>
        <end position="35"/>
    </location>
</feature>
<keyword evidence="4 7" id="KW-0573">Peptidoglycan synthesis</keyword>
<dbReference type="RefSeq" id="WP_136008046.1">
    <property type="nucleotide sequence ID" value="NZ_SRYR01000013.1"/>
</dbReference>
<dbReference type="InterPro" id="IPR011990">
    <property type="entry name" value="TPR-like_helical_dom_sf"/>
</dbReference>
<keyword evidence="8" id="KW-1133">Transmembrane helix</keyword>
<evidence type="ECO:0000256" key="3">
    <source>
        <dbReference type="ARBA" id="ARBA00022960"/>
    </source>
</evidence>
<evidence type="ECO:0000313" key="11">
    <source>
        <dbReference type="Proteomes" id="UP000306888"/>
    </source>
</evidence>
<keyword evidence="8" id="KW-0472">Membrane</keyword>
<dbReference type="GO" id="GO:0008360">
    <property type="term" value="P:regulation of cell shape"/>
    <property type="evidence" value="ECO:0007669"/>
    <property type="project" value="UniProtKB-UniRule"/>
</dbReference>
<gene>
    <name evidence="10" type="ORF">E5347_15030</name>
</gene>
<feature type="repeat" description="TPR" evidence="6">
    <location>
        <begin position="155"/>
        <end position="188"/>
    </location>
</feature>
<organism evidence="10 11">
    <name type="scientific">Clostridium sartagoforme</name>
    <dbReference type="NCBI Taxonomy" id="84031"/>
    <lineage>
        <taxon>Bacteria</taxon>
        <taxon>Bacillati</taxon>
        <taxon>Bacillota</taxon>
        <taxon>Clostridia</taxon>
        <taxon>Eubacteriales</taxon>
        <taxon>Clostridiaceae</taxon>
        <taxon>Clostridium</taxon>
    </lineage>
</organism>
<evidence type="ECO:0000256" key="1">
    <source>
        <dbReference type="ARBA" id="ARBA00004752"/>
    </source>
</evidence>
<evidence type="ECO:0000256" key="7">
    <source>
        <dbReference type="PROSITE-ProRule" id="PRU01373"/>
    </source>
</evidence>
<comment type="caution">
    <text evidence="10">The sequence shown here is derived from an EMBL/GenBank/DDBJ whole genome shotgun (WGS) entry which is preliminary data.</text>
</comment>
<dbReference type="CDD" id="cd16913">
    <property type="entry name" value="YkuD_like"/>
    <property type="match status" value="1"/>
</dbReference>
<dbReference type="GO" id="GO:0018104">
    <property type="term" value="P:peptidoglycan-protein cross-linking"/>
    <property type="evidence" value="ECO:0007669"/>
    <property type="project" value="TreeGrafter"/>
</dbReference>
<dbReference type="PROSITE" id="PS52029">
    <property type="entry name" value="LD_TPASE"/>
    <property type="match status" value="1"/>
</dbReference>
<dbReference type="PANTHER" id="PTHR30582">
    <property type="entry name" value="L,D-TRANSPEPTIDASE"/>
    <property type="match status" value="1"/>
</dbReference>
<dbReference type="InterPro" id="IPR050979">
    <property type="entry name" value="LD-transpeptidase"/>
</dbReference>
<evidence type="ECO:0000256" key="6">
    <source>
        <dbReference type="PROSITE-ProRule" id="PRU00339"/>
    </source>
</evidence>
<dbReference type="InterPro" id="IPR005490">
    <property type="entry name" value="LD_TPept_cat_dom"/>
</dbReference>
<evidence type="ECO:0000259" key="9">
    <source>
        <dbReference type="PROSITE" id="PS52029"/>
    </source>
</evidence>
<keyword evidence="2" id="KW-0808">Transferase</keyword>
<evidence type="ECO:0000256" key="5">
    <source>
        <dbReference type="ARBA" id="ARBA00023316"/>
    </source>
</evidence>
<accession>A0A4S2DEP5</accession>
<dbReference type="UniPathway" id="UPA00219"/>
<dbReference type="Gene3D" id="2.40.440.10">
    <property type="entry name" value="L,D-transpeptidase catalytic domain-like"/>
    <property type="match status" value="1"/>
</dbReference>
<proteinExistence type="predicted"/>
<evidence type="ECO:0000256" key="8">
    <source>
        <dbReference type="SAM" id="Phobius"/>
    </source>
</evidence>
<keyword evidence="6" id="KW-0802">TPR repeat</keyword>
<dbReference type="SUPFAM" id="SSF141523">
    <property type="entry name" value="L,D-transpeptidase catalytic domain-like"/>
    <property type="match status" value="1"/>
</dbReference>
<dbReference type="GO" id="GO:0071972">
    <property type="term" value="F:peptidoglycan L,D-transpeptidase activity"/>
    <property type="evidence" value="ECO:0007669"/>
    <property type="project" value="TreeGrafter"/>
</dbReference>
<feature type="domain" description="L,D-TPase catalytic" evidence="9">
    <location>
        <begin position="289"/>
        <end position="411"/>
    </location>
</feature>
<name>A0A4S2DEP5_9CLOT</name>
<keyword evidence="5 7" id="KW-0961">Cell wall biogenesis/degradation</keyword>
<dbReference type="GO" id="GO:0005576">
    <property type="term" value="C:extracellular region"/>
    <property type="evidence" value="ECO:0007669"/>
    <property type="project" value="TreeGrafter"/>
</dbReference>
<dbReference type="PANTHER" id="PTHR30582:SF2">
    <property type="entry name" value="L,D-TRANSPEPTIDASE YCIB-RELATED"/>
    <property type="match status" value="1"/>
</dbReference>
<keyword evidence="11" id="KW-1185">Reference proteome</keyword>
<evidence type="ECO:0000256" key="4">
    <source>
        <dbReference type="ARBA" id="ARBA00022984"/>
    </source>
</evidence>
<keyword evidence="8" id="KW-0812">Transmembrane</keyword>
<reference evidence="10 11" key="1">
    <citation type="submission" date="2019-04" db="EMBL/GenBank/DDBJ databases">
        <title>Microbes associate with the intestines of laboratory mice.</title>
        <authorList>
            <person name="Navarre W."/>
            <person name="Wong E."/>
            <person name="Huang K."/>
            <person name="Tropini C."/>
            <person name="Ng K."/>
            <person name="Yu B."/>
        </authorList>
    </citation>
    <scope>NUCLEOTIDE SEQUENCE [LARGE SCALE GENOMIC DNA]</scope>
    <source>
        <strain evidence="10 11">NM50_B9-20</strain>
    </source>
</reference>
<feature type="active site" description="Proton donor/acceptor" evidence="7">
    <location>
        <position position="363"/>
    </location>
</feature>
<comment type="pathway">
    <text evidence="1 7">Cell wall biogenesis; peptidoglycan biosynthesis.</text>
</comment>
<dbReference type="PROSITE" id="PS50005">
    <property type="entry name" value="TPR"/>
    <property type="match status" value="1"/>
</dbReference>
<keyword evidence="3 7" id="KW-0133">Cell shape</keyword>
<feature type="active site" description="Nucleophile" evidence="7">
    <location>
        <position position="387"/>
    </location>
</feature>
<dbReference type="Proteomes" id="UP000306888">
    <property type="component" value="Unassembled WGS sequence"/>
</dbReference>
<dbReference type="GO" id="GO:0071555">
    <property type="term" value="P:cell wall organization"/>
    <property type="evidence" value="ECO:0007669"/>
    <property type="project" value="UniProtKB-UniRule"/>
</dbReference>
<dbReference type="OrthoDB" id="177750at2"/>
<dbReference type="InterPro" id="IPR038063">
    <property type="entry name" value="Transpep_catalytic_dom"/>
</dbReference>
<evidence type="ECO:0000256" key="2">
    <source>
        <dbReference type="ARBA" id="ARBA00022679"/>
    </source>
</evidence>